<dbReference type="InterPro" id="IPR011009">
    <property type="entry name" value="Kinase-like_dom_sf"/>
</dbReference>
<dbReference type="SUPFAM" id="SSF54556">
    <property type="entry name" value="Chitinase insertion domain"/>
    <property type="match status" value="1"/>
</dbReference>
<dbReference type="SUPFAM" id="SSF56112">
    <property type="entry name" value="Protein kinase-like (PK-like)"/>
    <property type="match status" value="1"/>
</dbReference>
<keyword evidence="2" id="KW-0812">Transmembrane</keyword>
<dbReference type="GO" id="GO:0004568">
    <property type="term" value="F:chitinase activity"/>
    <property type="evidence" value="ECO:0007669"/>
    <property type="project" value="TreeGrafter"/>
</dbReference>
<dbReference type="GO" id="GO:0005975">
    <property type="term" value="P:carbohydrate metabolic process"/>
    <property type="evidence" value="ECO:0007669"/>
    <property type="project" value="InterPro"/>
</dbReference>
<feature type="transmembrane region" description="Helical" evidence="2">
    <location>
        <begin position="377"/>
        <end position="399"/>
    </location>
</feature>
<dbReference type="GO" id="GO:0005576">
    <property type="term" value="C:extracellular region"/>
    <property type="evidence" value="ECO:0007669"/>
    <property type="project" value="TreeGrafter"/>
</dbReference>
<dbReference type="InterPro" id="IPR029070">
    <property type="entry name" value="Chitinase_insertion_sf"/>
</dbReference>
<proteinExistence type="predicted"/>
<comment type="caution">
    <text evidence="5">The sequence shown here is derived from an EMBL/GenBank/DDBJ whole genome shotgun (WGS) entry which is preliminary data.</text>
</comment>
<keyword evidence="6" id="KW-1185">Reference proteome</keyword>
<feature type="chain" id="PRO_5043800024" description="GH18 domain-containing protein" evidence="3">
    <location>
        <begin position="27"/>
        <end position="478"/>
    </location>
</feature>
<protein>
    <recommendedName>
        <fullName evidence="4">GH18 domain-containing protein</fullName>
    </recommendedName>
</protein>
<evidence type="ECO:0000256" key="1">
    <source>
        <dbReference type="SAM" id="MobiDB-lite"/>
    </source>
</evidence>
<dbReference type="InterPro" id="IPR011583">
    <property type="entry name" value="Chitinase_II/V-like_cat"/>
</dbReference>
<dbReference type="SUPFAM" id="SSF51445">
    <property type="entry name" value="(Trans)glycosidases"/>
    <property type="match status" value="1"/>
</dbReference>
<dbReference type="SMART" id="SM00636">
    <property type="entry name" value="Glyco_18"/>
    <property type="match status" value="1"/>
</dbReference>
<organism evidence="5 6">
    <name type="scientific">Rubus argutus</name>
    <name type="common">Southern blackberry</name>
    <dbReference type="NCBI Taxonomy" id="59490"/>
    <lineage>
        <taxon>Eukaryota</taxon>
        <taxon>Viridiplantae</taxon>
        <taxon>Streptophyta</taxon>
        <taxon>Embryophyta</taxon>
        <taxon>Tracheophyta</taxon>
        <taxon>Spermatophyta</taxon>
        <taxon>Magnoliopsida</taxon>
        <taxon>eudicotyledons</taxon>
        <taxon>Gunneridae</taxon>
        <taxon>Pentapetalae</taxon>
        <taxon>rosids</taxon>
        <taxon>fabids</taxon>
        <taxon>Rosales</taxon>
        <taxon>Rosaceae</taxon>
        <taxon>Rosoideae</taxon>
        <taxon>Rosoideae incertae sedis</taxon>
        <taxon>Rubus</taxon>
    </lineage>
</organism>
<dbReference type="GO" id="GO:0006032">
    <property type="term" value="P:chitin catabolic process"/>
    <property type="evidence" value="ECO:0007669"/>
    <property type="project" value="TreeGrafter"/>
</dbReference>
<gene>
    <name evidence="5" type="ORF">M0R45_003013</name>
</gene>
<dbReference type="GO" id="GO:0008061">
    <property type="term" value="F:chitin binding"/>
    <property type="evidence" value="ECO:0007669"/>
    <property type="project" value="InterPro"/>
</dbReference>
<evidence type="ECO:0000313" key="6">
    <source>
        <dbReference type="Proteomes" id="UP001457282"/>
    </source>
</evidence>
<reference evidence="5 6" key="1">
    <citation type="journal article" date="2023" name="G3 (Bethesda)">
        <title>A chromosome-length genome assembly and annotation of blackberry (Rubus argutus, cv. 'Hillquist').</title>
        <authorList>
            <person name="Bruna T."/>
            <person name="Aryal R."/>
            <person name="Dudchenko O."/>
            <person name="Sargent D.J."/>
            <person name="Mead D."/>
            <person name="Buti M."/>
            <person name="Cavallini A."/>
            <person name="Hytonen T."/>
            <person name="Andres J."/>
            <person name="Pham M."/>
            <person name="Weisz D."/>
            <person name="Mascagni F."/>
            <person name="Usai G."/>
            <person name="Natali L."/>
            <person name="Bassil N."/>
            <person name="Fernandez G.E."/>
            <person name="Lomsadze A."/>
            <person name="Armour M."/>
            <person name="Olukolu B."/>
            <person name="Poorten T."/>
            <person name="Britton C."/>
            <person name="Davik J."/>
            <person name="Ashrafi H."/>
            <person name="Aiden E.L."/>
            <person name="Borodovsky M."/>
            <person name="Worthington M."/>
        </authorList>
    </citation>
    <scope>NUCLEOTIDE SEQUENCE [LARGE SCALE GENOMIC DNA]</scope>
    <source>
        <strain evidence="5">PI 553951</strain>
    </source>
</reference>
<dbReference type="EMBL" id="JBEDUW010000001">
    <property type="protein sequence ID" value="KAK9947384.1"/>
    <property type="molecule type" value="Genomic_DNA"/>
</dbReference>
<dbReference type="Gene3D" id="3.30.200.20">
    <property type="entry name" value="Phosphorylase Kinase, domain 1"/>
    <property type="match status" value="1"/>
</dbReference>
<evidence type="ECO:0000259" key="4">
    <source>
        <dbReference type="PROSITE" id="PS51910"/>
    </source>
</evidence>
<dbReference type="Gene3D" id="3.20.20.80">
    <property type="entry name" value="Glycosidases"/>
    <property type="match status" value="1"/>
</dbReference>
<dbReference type="PROSITE" id="PS51910">
    <property type="entry name" value="GH18_2"/>
    <property type="match status" value="1"/>
</dbReference>
<dbReference type="InterPro" id="IPR050314">
    <property type="entry name" value="Glycosyl_Hydrlase_18"/>
</dbReference>
<name>A0AAW1YGQ5_RUBAR</name>
<keyword evidence="3" id="KW-0732">Signal</keyword>
<feature type="region of interest" description="Disordered" evidence="1">
    <location>
        <begin position="454"/>
        <end position="478"/>
    </location>
</feature>
<dbReference type="Pfam" id="PF00704">
    <property type="entry name" value="Glyco_hydro_18"/>
    <property type="match status" value="1"/>
</dbReference>
<keyword evidence="2" id="KW-0472">Membrane</keyword>
<dbReference type="InterPro" id="IPR017853">
    <property type="entry name" value="GH"/>
</dbReference>
<dbReference type="PANTHER" id="PTHR11177:SF362">
    <property type="entry name" value="CLASS V CHITINASE-LIKE"/>
    <property type="match status" value="1"/>
</dbReference>
<feature type="signal peptide" evidence="3">
    <location>
        <begin position="1"/>
        <end position="26"/>
    </location>
</feature>
<sequence length="478" mass="52260">MASKLSMVVVLLFHVLLALKLEPSEARTWIKVGYWYSGSDFPMSGINSSLFTHLIYAFAAVNSSSYELSVSSSERSYYSTFTETVKKKNPSITTLLSIGGGDANYSVLSTLVSSYSHRNSFIQSSIKLARLNGFQGLDLCWVSANTSSDMSNLAILFQEWRVAVNSEAATNQLILTAAVHYSPDLEDSSFPIDSIKNNLDWVHVLGYDYYTPQRSKFTGAHAALYNPSSNANTDYGIKAWIRSGLSASKLVLGLPFYGYAWTLVNPSKDNSIGAPAIGPAITKGGALSYKYINGYIQKYGAGSDVVYNAAYVAKYCVIGSIWIGFDDAEIVRLKVSYAKEKGLLGYFVWQVSLDDNWSLSLAAAKEEESDHENRLRLLLIIFLPLSLTIMLIALGVCYLKRKLLKTNGTTSTSAPDNDAPHLQVFSFSNIQAATNNFSSENKLGEGGFGPVYKGKLNGGQENSSEKTLKIVHSRTSGV</sequence>
<dbReference type="CDD" id="cd02879">
    <property type="entry name" value="GH18_plant_chitinase_class_V"/>
    <property type="match status" value="1"/>
</dbReference>
<dbReference type="Gene3D" id="3.10.50.10">
    <property type="match status" value="1"/>
</dbReference>
<dbReference type="Proteomes" id="UP001457282">
    <property type="component" value="Unassembled WGS sequence"/>
</dbReference>
<evidence type="ECO:0000256" key="2">
    <source>
        <dbReference type="SAM" id="Phobius"/>
    </source>
</evidence>
<dbReference type="PANTHER" id="PTHR11177">
    <property type="entry name" value="CHITINASE"/>
    <property type="match status" value="1"/>
</dbReference>
<accession>A0AAW1YGQ5</accession>
<evidence type="ECO:0000256" key="3">
    <source>
        <dbReference type="SAM" id="SignalP"/>
    </source>
</evidence>
<dbReference type="AlphaFoldDB" id="A0AAW1YGQ5"/>
<feature type="domain" description="GH18" evidence="4">
    <location>
        <begin position="29"/>
        <end position="370"/>
    </location>
</feature>
<dbReference type="FunFam" id="3.10.50.10:FF:000015">
    <property type="entry name" value="Chitotriosidase-1"/>
    <property type="match status" value="1"/>
</dbReference>
<dbReference type="InterPro" id="IPR001223">
    <property type="entry name" value="Glyco_hydro18_cat"/>
</dbReference>
<evidence type="ECO:0000313" key="5">
    <source>
        <dbReference type="EMBL" id="KAK9947384.1"/>
    </source>
</evidence>
<keyword evidence="2" id="KW-1133">Transmembrane helix</keyword>